<name>M2Q5Q3_CERS8</name>
<evidence type="ECO:0000256" key="1">
    <source>
        <dbReference type="SAM" id="MobiDB-lite"/>
    </source>
</evidence>
<keyword evidence="5" id="KW-1185">Reference proteome</keyword>
<feature type="signal peptide" evidence="3">
    <location>
        <begin position="1"/>
        <end position="21"/>
    </location>
</feature>
<keyword evidence="2" id="KW-1133">Transmembrane helix</keyword>
<dbReference type="OrthoDB" id="195231at2759"/>
<feature type="region of interest" description="Disordered" evidence="1">
    <location>
        <begin position="304"/>
        <end position="357"/>
    </location>
</feature>
<feature type="chain" id="PRO_5004022693" evidence="3">
    <location>
        <begin position="22"/>
        <end position="357"/>
    </location>
</feature>
<accession>M2Q5Q3</accession>
<organism evidence="4 5">
    <name type="scientific">Ceriporiopsis subvermispora (strain B)</name>
    <name type="common">White-rot fungus</name>
    <name type="synonym">Gelatoporia subvermispora</name>
    <dbReference type="NCBI Taxonomy" id="914234"/>
    <lineage>
        <taxon>Eukaryota</taxon>
        <taxon>Fungi</taxon>
        <taxon>Dikarya</taxon>
        <taxon>Basidiomycota</taxon>
        <taxon>Agaricomycotina</taxon>
        <taxon>Agaricomycetes</taxon>
        <taxon>Polyporales</taxon>
        <taxon>Gelatoporiaceae</taxon>
        <taxon>Gelatoporia</taxon>
    </lineage>
</organism>
<gene>
    <name evidence="4" type="ORF">CERSUDRAFT_119125</name>
</gene>
<dbReference type="STRING" id="914234.M2Q5Q3"/>
<keyword evidence="2" id="KW-0812">Transmembrane</keyword>
<evidence type="ECO:0000313" key="5">
    <source>
        <dbReference type="Proteomes" id="UP000016930"/>
    </source>
</evidence>
<dbReference type="Proteomes" id="UP000016930">
    <property type="component" value="Unassembled WGS sequence"/>
</dbReference>
<dbReference type="EMBL" id="KB445813">
    <property type="protein sequence ID" value="EMD32153.1"/>
    <property type="molecule type" value="Genomic_DNA"/>
</dbReference>
<feature type="transmembrane region" description="Helical" evidence="2">
    <location>
        <begin position="233"/>
        <end position="256"/>
    </location>
</feature>
<evidence type="ECO:0000313" key="4">
    <source>
        <dbReference type="EMBL" id="EMD32153.1"/>
    </source>
</evidence>
<sequence length="357" mass="39499">MLQLLPFSLVFFSSWTLHANAGNATFGTACSLSDQRLEVGTYQFQTDCDSVTFCNSSSLCDLKGCRRDDFPFGYNSTQTLPPKCTTGQFCPDEEDACQPVLPVGSPCQFNRDDECEGPPNFKELADRSGFGLNVNGSVCLNNICMWANATVGQNCTVQNTAYIGYSKTSEFVDIVSRDNCKIGLYCDSQHLACMQTKDLGVSCDADKECSTYNCMASGVCGPSANTPDHVATWVYVVVGVCIFGGVIGTLIGLYIFHRKDRDSEREKRHQYWREQNAFRQHIMQMQETARNSLLYYATPGNNSPRSTMYSRDAGGSDDSHMPMLQPASKSSGLRYHISDEDGSSESLVMQRKDPGRF</sequence>
<dbReference type="HOGENOM" id="CLU_054233_0_0_1"/>
<dbReference type="AlphaFoldDB" id="M2Q5Q3"/>
<evidence type="ECO:0000256" key="2">
    <source>
        <dbReference type="SAM" id="Phobius"/>
    </source>
</evidence>
<protein>
    <submittedName>
        <fullName evidence="4">Uncharacterized protein</fullName>
    </submittedName>
</protein>
<keyword evidence="3" id="KW-0732">Signal</keyword>
<evidence type="ECO:0000256" key="3">
    <source>
        <dbReference type="SAM" id="SignalP"/>
    </source>
</evidence>
<reference evidence="4 5" key="1">
    <citation type="journal article" date="2012" name="Proc. Natl. Acad. Sci. U.S.A.">
        <title>Comparative genomics of Ceriporiopsis subvermispora and Phanerochaete chrysosporium provide insight into selective ligninolysis.</title>
        <authorList>
            <person name="Fernandez-Fueyo E."/>
            <person name="Ruiz-Duenas F.J."/>
            <person name="Ferreira P."/>
            <person name="Floudas D."/>
            <person name="Hibbett D.S."/>
            <person name="Canessa P."/>
            <person name="Larrondo L.F."/>
            <person name="James T.Y."/>
            <person name="Seelenfreund D."/>
            <person name="Lobos S."/>
            <person name="Polanco R."/>
            <person name="Tello M."/>
            <person name="Honda Y."/>
            <person name="Watanabe T."/>
            <person name="Watanabe T."/>
            <person name="Ryu J.S."/>
            <person name="Kubicek C.P."/>
            <person name="Schmoll M."/>
            <person name="Gaskell J."/>
            <person name="Hammel K.E."/>
            <person name="St John F.J."/>
            <person name="Vanden Wymelenberg A."/>
            <person name="Sabat G."/>
            <person name="Splinter BonDurant S."/>
            <person name="Syed K."/>
            <person name="Yadav J.S."/>
            <person name="Doddapaneni H."/>
            <person name="Subramanian V."/>
            <person name="Lavin J.L."/>
            <person name="Oguiza J.A."/>
            <person name="Perez G."/>
            <person name="Pisabarro A.G."/>
            <person name="Ramirez L."/>
            <person name="Santoyo F."/>
            <person name="Master E."/>
            <person name="Coutinho P.M."/>
            <person name="Henrissat B."/>
            <person name="Lombard V."/>
            <person name="Magnuson J.K."/>
            <person name="Kuees U."/>
            <person name="Hori C."/>
            <person name="Igarashi K."/>
            <person name="Samejima M."/>
            <person name="Held B.W."/>
            <person name="Barry K.W."/>
            <person name="LaButti K.M."/>
            <person name="Lapidus A."/>
            <person name="Lindquist E.A."/>
            <person name="Lucas S.M."/>
            <person name="Riley R."/>
            <person name="Salamov A.A."/>
            <person name="Hoffmeister D."/>
            <person name="Schwenk D."/>
            <person name="Hadar Y."/>
            <person name="Yarden O."/>
            <person name="de Vries R.P."/>
            <person name="Wiebenga A."/>
            <person name="Stenlid J."/>
            <person name="Eastwood D."/>
            <person name="Grigoriev I.V."/>
            <person name="Berka R.M."/>
            <person name="Blanchette R.A."/>
            <person name="Kersten P."/>
            <person name="Martinez A.T."/>
            <person name="Vicuna R."/>
            <person name="Cullen D."/>
        </authorList>
    </citation>
    <scope>NUCLEOTIDE SEQUENCE [LARGE SCALE GENOMIC DNA]</scope>
    <source>
        <strain evidence="4 5">B</strain>
    </source>
</reference>
<keyword evidence="2" id="KW-0472">Membrane</keyword>
<proteinExistence type="predicted"/>